<dbReference type="PROSITE" id="PS50075">
    <property type="entry name" value="CARRIER"/>
    <property type="match status" value="1"/>
</dbReference>
<dbReference type="SUPFAM" id="SSF47336">
    <property type="entry name" value="ACP-like"/>
    <property type="match status" value="1"/>
</dbReference>
<proteinExistence type="inferred from homology"/>
<evidence type="ECO:0000259" key="4">
    <source>
        <dbReference type="PROSITE" id="PS50075"/>
    </source>
</evidence>
<evidence type="ECO:0000313" key="6">
    <source>
        <dbReference type="Proteomes" id="UP000309872"/>
    </source>
</evidence>
<comment type="similarity">
    <text evidence="3">Belongs to the acyl carrier protein (ACP) family.</text>
</comment>
<keyword evidence="3" id="KW-0444">Lipid biosynthesis</keyword>
<dbReference type="InterPro" id="IPR036736">
    <property type="entry name" value="ACP-like_sf"/>
</dbReference>
<keyword evidence="3" id="KW-0276">Fatty acid metabolism</keyword>
<comment type="caution">
    <text evidence="3">Lacks conserved residue(s) required for the propagation of feature annotation.</text>
</comment>
<dbReference type="GO" id="GO:0000036">
    <property type="term" value="F:acyl carrier activity"/>
    <property type="evidence" value="ECO:0007669"/>
    <property type="project" value="UniProtKB-UniRule"/>
</dbReference>
<keyword evidence="1 3" id="KW-0596">Phosphopantetheine</keyword>
<dbReference type="Pfam" id="PF00550">
    <property type="entry name" value="PP-binding"/>
    <property type="match status" value="1"/>
</dbReference>
<dbReference type="GO" id="GO:0016020">
    <property type="term" value="C:membrane"/>
    <property type="evidence" value="ECO:0007669"/>
    <property type="project" value="GOC"/>
</dbReference>
<comment type="pathway">
    <text evidence="3">Lipid metabolism; fatty acid biosynthesis.</text>
</comment>
<gene>
    <name evidence="3" type="primary">acpP</name>
    <name evidence="5" type="ORF">FAZ19_23500</name>
</gene>
<protein>
    <recommendedName>
        <fullName evidence="3">Acyl carrier protein</fullName>
        <shortName evidence="3">ACP</shortName>
    </recommendedName>
</protein>
<dbReference type="GO" id="GO:0005829">
    <property type="term" value="C:cytosol"/>
    <property type="evidence" value="ECO:0007669"/>
    <property type="project" value="TreeGrafter"/>
</dbReference>
<evidence type="ECO:0000256" key="3">
    <source>
        <dbReference type="HAMAP-Rule" id="MF_01217"/>
    </source>
</evidence>
<keyword evidence="6" id="KW-1185">Reference proteome</keyword>
<sequence length="78" mass="8693">MVSRVNSVIAEKLAIDPLSIVGVNRLIEDLGADELDYIEIIMDIEEEFDIEIPDVDLASLLTVGDIYEYLGNVLKIDL</sequence>
<keyword evidence="2 3" id="KW-0597">Phosphoprotein</keyword>
<comment type="PTM">
    <text evidence="3">4'-phosphopantetheine is transferred from CoA to a specific serine of apo-ACP by AcpS. This modification is essential for activity because fatty acids are bound in thioester linkage to the sulfhydryl of the prosthetic group.</text>
</comment>
<dbReference type="Proteomes" id="UP000309872">
    <property type="component" value="Unassembled WGS sequence"/>
</dbReference>
<dbReference type="NCBIfam" id="NF002148">
    <property type="entry name" value="PRK00982.1-2"/>
    <property type="match status" value="1"/>
</dbReference>
<organism evidence="5 6">
    <name type="scientific">Sphingobacterium alkalisoli</name>
    <dbReference type="NCBI Taxonomy" id="1874115"/>
    <lineage>
        <taxon>Bacteria</taxon>
        <taxon>Pseudomonadati</taxon>
        <taxon>Bacteroidota</taxon>
        <taxon>Sphingobacteriia</taxon>
        <taxon>Sphingobacteriales</taxon>
        <taxon>Sphingobacteriaceae</taxon>
        <taxon>Sphingobacterium</taxon>
    </lineage>
</organism>
<dbReference type="PANTHER" id="PTHR20863:SF76">
    <property type="entry name" value="CARRIER DOMAIN-CONTAINING PROTEIN"/>
    <property type="match status" value="1"/>
</dbReference>
<dbReference type="PANTHER" id="PTHR20863">
    <property type="entry name" value="ACYL CARRIER PROTEIN"/>
    <property type="match status" value="1"/>
</dbReference>
<dbReference type="AlphaFoldDB" id="A0A4V5LWR8"/>
<dbReference type="GO" id="GO:0000035">
    <property type="term" value="F:acyl binding"/>
    <property type="evidence" value="ECO:0007669"/>
    <property type="project" value="TreeGrafter"/>
</dbReference>
<keyword evidence="3" id="KW-0963">Cytoplasm</keyword>
<dbReference type="Gene3D" id="1.10.1200.10">
    <property type="entry name" value="ACP-like"/>
    <property type="match status" value="1"/>
</dbReference>
<comment type="caution">
    <text evidence="5">The sequence shown here is derived from an EMBL/GenBank/DDBJ whole genome shotgun (WGS) entry which is preliminary data.</text>
</comment>
<dbReference type="EMBL" id="SUKA01000014">
    <property type="protein sequence ID" value="TJY59719.1"/>
    <property type="molecule type" value="Genomic_DNA"/>
</dbReference>
<dbReference type="UniPathway" id="UPA00094"/>
<feature type="domain" description="Carrier" evidence="4">
    <location>
        <begin position="1"/>
        <end position="74"/>
    </location>
</feature>
<dbReference type="HAMAP" id="MF_01217">
    <property type="entry name" value="Acyl_carrier"/>
    <property type="match status" value="1"/>
</dbReference>
<evidence type="ECO:0000313" key="5">
    <source>
        <dbReference type="EMBL" id="TJY59719.1"/>
    </source>
</evidence>
<name>A0A4V5LWR8_9SPHI</name>
<evidence type="ECO:0000256" key="2">
    <source>
        <dbReference type="ARBA" id="ARBA00022553"/>
    </source>
</evidence>
<comment type="subcellular location">
    <subcellularLocation>
        <location evidence="3">Cytoplasm</location>
    </subcellularLocation>
</comment>
<evidence type="ECO:0000256" key="1">
    <source>
        <dbReference type="ARBA" id="ARBA00022450"/>
    </source>
</evidence>
<dbReference type="InterPro" id="IPR003231">
    <property type="entry name" value="ACP"/>
</dbReference>
<keyword evidence="3" id="KW-0443">Lipid metabolism</keyword>
<reference evidence="5 6" key="1">
    <citation type="submission" date="2019-04" db="EMBL/GenBank/DDBJ databases">
        <title>Sphingobacterium olei sp. nov., isolated from oil-contaminated soil.</title>
        <authorList>
            <person name="Liu B."/>
        </authorList>
    </citation>
    <scope>NUCLEOTIDE SEQUENCE [LARGE SCALE GENOMIC DNA]</scope>
    <source>
        <strain evidence="5 6">Y3L14</strain>
    </source>
</reference>
<comment type="function">
    <text evidence="3">Carrier of the growing fatty acid chain in fatty acid biosynthesis.</text>
</comment>
<dbReference type="InterPro" id="IPR009081">
    <property type="entry name" value="PP-bd_ACP"/>
</dbReference>
<dbReference type="GO" id="GO:0009245">
    <property type="term" value="P:lipid A biosynthetic process"/>
    <property type="evidence" value="ECO:0007669"/>
    <property type="project" value="TreeGrafter"/>
</dbReference>
<accession>A0A4V5LWR8</accession>
<keyword evidence="3" id="KW-0275">Fatty acid biosynthesis</keyword>